<accession>A0A3E0WVV8</accession>
<gene>
    <name evidence="6" type="ORF">CAL65_11825</name>
</gene>
<dbReference type="CDD" id="cd08417">
    <property type="entry name" value="PBP2_Nitroaromatics_like"/>
    <property type="match status" value="1"/>
</dbReference>
<dbReference type="PANTHER" id="PTHR30118">
    <property type="entry name" value="HTH-TYPE TRANSCRIPTIONAL REGULATOR LEUO-RELATED"/>
    <property type="match status" value="1"/>
</dbReference>
<dbReference type="GO" id="GO:0003700">
    <property type="term" value="F:DNA-binding transcription factor activity"/>
    <property type="evidence" value="ECO:0007669"/>
    <property type="project" value="InterPro"/>
</dbReference>
<protein>
    <submittedName>
        <fullName evidence="6">LysR family transcriptional regulator</fullName>
    </submittedName>
</protein>
<dbReference type="InterPro" id="IPR036390">
    <property type="entry name" value="WH_DNA-bd_sf"/>
</dbReference>
<dbReference type="AlphaFoldDB" id="A0A3E0WVV8"/>
<dbReference type="Pfam" id="PF00126">
    <property type="entry name" value="HTH_1"/>
    <property type="match status" value="1"/>
</dbReference>
<dbReference type="InterPro" id="IPR005119">
    <property type="entry name" value="LysR_subst-bd"/>
</dbReference>
<dbReference type="Gene3D" id="3.40.190.10">
    <property type="entry name" value="Periplasmic binding protein-like II"/>
    <property type="match status" value="2"/>
</dbReference>
<dbReference type="SUPFAM" id="SSF53850">
    <property type="entry name" value="Periplasmic binding protein-like II"/>
    <property type="match status" value="1"/>
</dbReference>
<proteinExistence type="inferred from homology"/>
<evidence type="ECO:0000256" key="1">
    <source>
        <dbReference type="ARBA" id="ARBA00009437"/>
    </source>
</evidence>
<dbReference type="InterPro" id="IPR037402">
    <property type="entry name" value="YidZ_PBP2"/>
</dbReference>
<keyword evidence="2" id="KW-0805">Transcription regulation</keyword>
<dbReference type="EMBL" id="NFZW01000010">
    <property type="protein sequence ID" value="RFA36135.1"/>
    <property type="molecule type" value="Genomic_DNA"/>
</dbReference>
<dbReference type="SUPFAM" id="SSF46785">
    <property type="entry name" value="Winged helix' DNA-binding domain"/>
    <property type="match status" value="1"/>
</dbReference>
<feature type="domain" description="HTH lysR-type" evidence="5">
    <location>
        <begin position="6"/>
        <end position="63"/>
    </location>
</feature>
<dbReference type="Gene3D" id="1.10.10.10">
    <property type="entry name" value="Winged helix-like DNA-binding domain superfamily/Winged helix DNA-binding domain"/>
    <property type="match status" value="1"/>
</dbReference>
<comment type="similarity">
    <text evidence="1">Belongs to the LysR transcriptional regulatory family.</text>
</comment>
<evidence type="ECO:0000259" key="5">
    <source>
        <dbReference type="PROSITE" id="PS50931"/>
    </source>
</evidence>
<sequence length="301" mass="33782">MDLSRIDLNLLVVLEAIYTEGGLTRAGERLNVTQPAVSHALGRLRNLLGDPLFVREGHGMVPTPFTRNLIGPLRQALRAMELTLNEAKRFDPGVSAQRFTLGCRDALELRVLPRLMYGLSESAPELEIATVSFRRRDIEADLFSGQLDLVTDSLLPRSRNIRHVHINTDPLVVMARKDHPALADGLDLEAYLEQRHILVSSRRTGQGMEDFELARGGLQRKVSLRCQHFFAASRVVRETDLLLTIPGRLAGLLNIDDAYALVPFPLDMPPQDVYLCWHANVDNDPANYWLRQQIIAVLEAV</sequence>
<dbReference type="PANTHER" id="PTHR30118:SF15">
    <property type="entry name" value="TRANSCRIPTIONAL REGULATORY PROTEIN"/>
    <property type="match status" value="1"/>
</dbReference>
<dbReference type="GO" id="GO:0003677">
    <property type="term" value="F:DNA binding"/>
    <property type="evidence" value="ECO:0007669"/>
    <property type="project" value="UniProtKB-KW"/>
</dbReference>
<evidence type="ECO:0000313" key="7">
    <source>
        <dbReference type="Proteomes" id="UP000256763"/>
    </source>
</evidence>
<evidence type="ECO:0000256" key="4">
    <source>
        <dbReference type="ARBA" id="ARBA00023163"/>
    </source>
</evidence>
<dbReference type="InterPro" id="IPR000847">
    <property type="entry name" value="LysR_HTH_N"/>
</dbReference>
<evidence type="ECO:0000256" key="3">
    <source>
        <dbReference type="ARBA" id="ARBA00023125"/>
    </source>
</evidence>
<keyword evidence="4" id="KW-0804">Transcription</keyword>
<reference evidence="7" key="1">
    <citation type="submission" date="2017-05" db="EMBL/GenBank/DDBJ databases">
        <authorList>
            <person name="Sharma S."/>
            <person name="Sidhu C."/>
            <person name="Pinnaka A.K."/>
        </authorList>
    </citation>
    <scope>NUCLEOTIDE SEQUENCE [LARGE SCALE GENOMIC DNA]</scope>
    <source>
        <strain evidence="7">AK93</strain>
    </source>
</reference>
<keyword evidence="3" id="KW-0238">DNA-binding</keyword>
<dbReference type="OrthoDB" id="8720143at2"/>
<dbReference type="PRINTS" id="PR00039">
    <property type="entry name" value="HTHLYSR"/>
</dbReference>
<evidence type="ECO:0000256" key="2">
    <source>
        <dbReference type="ARBA" id="ARBA00023015"/>
    </source>
</evidence>
<dbReference type="Pfam" id="PF03466">
    <property type="entry name" value="LysR_substrate"/>
    <property type="match status" value="1"/>
</dbReference>
<comment type="caution">
    <text evidence="6">The sequence shown here is derived from an EMBL/GenBank/DDBJ whole genome shotgun (WGS) entry which is preliminary data.</text>
</comment>
<evidence type="ECO:0000313" key="6">
    <source>
        <dbReference type="EMBL" id="RFA36135.1"/>
    </source>
</evidence>
<dbReference type="InterPro" id="IPR036388">
    <property type="entry name" value="WH-like_DNA-bd_sf"/>
</dbReference>
<dbReference type="PROSITE" id="PS50931">
    <property type="entry name" value="HTH_LYSR"/>
    <property type="match status" value="1"/>
</dbReference>
<keyword evidence="7" id="KW-1185">Reference proteome</keyword>
<name>A0A3E0WVV8_9GAMM</name>
<dbReference type="RefSeq" id="WP_116302283.1">
    <property type="nucleotide sequence ID" value="NZ_NFZV01000009.1"/>
</dbReference>
<organism evidence="6 7">
    <name type="scientific">Alkalilimnicola ehrlichii</name>
    <dbReference type="NCBI Taxonomy" id="351052"/>
    <lineage>
        <taxon>Bacteria</taxon>
        <taxon>Pseudomonadati</taxon>
        <taxon>Pseudomonadota</taxon>
        <taxon>Gammaproteobacteria</taxon>
        <taxon>Chromatiales</taxon>
        <taxon>Ectothiorhodospiraceae</taxon>
        <taxon>Alkalilimnicola</taxon>
    </lineage>
</organism>
<dbReference type="Proteomes" id="UP000256763">
    <property type="component" value="Unassembled WGS sequence"/>
</dbReference>
<dbReference type="InterPro" id="IPR050389">
    <property type="entry name" value="LysR-type_TF"/>
</dbReference>